<dbReference type="RefSeq" id="WP_150900282.1">
    <property type="nucleotide sequence ID" value="NZ_CANMHX010000002.1"/>
</dbReference>
<organism evidence="1 2">
    <name type="scientific">Tenacibaculum aiptasiae</name>
    <dbReference type="NCBI Taxonomy" id="426481"/>
    <lineage>
        <taxon>Bacteria</taxon>
        <taxon>Pseudomonadati</taxon>
        <taxon>Bacteroidota</taxon>
        <taxon>Flavobacteriia</taxon>
        <taxon>Flavobacteriales</taxon>
        <taxon>Flavobacteriaceae</taxon>
        <taxon>Tenacibaculum</taxon>
    </lineage>
</organism>
<dbReference type="PANTHER" id="PTHR34472">
    <property type="entry name" value="SULFUR CARRIER PROTEIN THIS"/>
    <property type="match status" value="1"/>
</dbReference>
<keyword evidence="2" id="KW-1185">Reference proteome</keyword>
<reference evidence="1 2" key="1">
    <citation type="submission" date="2019-09" db="EMBL/GenBank/DDBJ databases">
        <authorList>
            <person name="Cao W.R."/>
        </authorList>
    </citation>
    <scope>NUCLEOTIDE SEQUENCE [LARGE SCALE GENOMIC DNA]</scope>
    <source>
        <strain evidence="2">a4</strain>
    </source>
</reference>
<dbReference type="Pfam" id="PF02597">
    <property type="entry name" value="ThiS"/>
    <property type="match status" value="1"/>
</dbReference>
<evidence type="ECO:0000313" key="1">
    <source>
        <dbReference type="EMBL" id="KAB1155165.1"/>
    </source>
</evidence>
<dbReference type="Gene3D" id="3.10.20.30">
    <property type="match status" value="1"/>
</dbReference>
<dbReference type="InterPro" id="IPR016155">
    <property type="entry name" value="Mopterin_synth/thiamin_S_b"/>
</dbReference>
<accession>A0A7J5ACA7</accession>
<comment type="caution">
    <text evidence="1">The sequence shown here is derived from an EMBL/GenBank/DDBJ whole genome shotgun (WGS) entry which is preliminary data.</text>
</comment>
<gene>
    <name evidence="1" type="primary">thiS</name>
    <name evidence="1" type="ORF">F7018_11855</name>
</gene>
<dbReference type="InterPro" id="IPR010035">
    <property type="entry name" value="Thi_S"/>
</dbReference>
<evidence type="ECO:0000313" key="2">
    <source>
        <dbReference type="Proteomes" id="UP000467305"/>
    </source>
</evidence>
<name>A0A7J5ACA7_9FLAO</name>
<dbReference type="PANTHER" id="PTHR34472:SF1">
    <property type="entry name" value="SULFUR CARRIER PROTEIN THIS"/>
    <property type="match status" value="1"/>
</dbReference>
<dbReference type="CDD" id="cd00565">
    <property type="entry name" value="Ubl_ThiS"/>
    <property type="match status" value="1"/>
</dbReference>
<dbReference type="AlphaFoldDB" id="A0A7J5ACA7"/>
<dbReference type="NCBIfam" id="TIGR01683">
    <property type="entry name" value="thiS"/>
    <property type="match status" value="1"/>
</dbReference>
<dbReference type="Proteomes" id="UP000467305">
    <property type="component" value="Unassembled WGS sequence"/>
</dbReference>
<dbReference type="SUPFAM" id="SSF54285">
    <property type="entry name" value="MoaD/ThiS"/>
    <property type="match status" value="1"/>
</dbReference>
<dbReference type="InterPro" id="IPR003749">
    <property type="entry name" value="ThiS/MoaD-like"/>
</dbReference>
<dbReference type="OrthoDB" id="1525151at2"/>
<proteinExistence type="predicted"/>
<protein>
    <submittedName>
        <fullName evidence="1">Sulfur carrier protein ThiS</fullName>
    </submittedName>
</protein>
<dbReference type="EMBL" id="WAAU01000024">
    <property type="protein sequence ID" value="KAB1155165.1"/>
    <property type="molecule type" value="Genomic_DNA"/>
</dbReference>
<dbReference type="InterPro" id="IPR012675">
    <property type="entry name" value="Beta-grasp_dom_sf"/>
</dbReference>
<sequence length="67" mass="7548">MILIKVNENKHQFSNNLTVKELIENLKVQTNGIALAVNNNVIKKENWTSETLQNNDEVLIIKSTQGG</sequence>